<reference evidence="1 2" key="1">
    <citation type="submission" date="2018-06" db="EMBL/GenBank/DDBJ databases">
        <title>A transcriptomic atlas of mushroom development highlights an independent origin of complex multicellularity.</title>
        <authorList>
            <consortium name="DOE Joint Genome Institute"/>
            <person name="Krizsan K."/>
            <person name="Almasi E."/>
            <person name="Merenyi Z."/>
            <person name="Sahu N."/>
            <person name="Viragh M."/>
            <person name="Koszo T."/>
            <person name="Mondo S."/>
            <person name="Kiss B."/>
            <person name="Balint B."/>
            <person name="Kues U."/>
            <person name="Barry K."/>
            <person name="Hegedus J.C."/>
            <person name="Henrissat B."/>
            <person name="Johnson J."/>
            <person name="Lipzen A."/>
            <person name="Ohm R."/>
            <person name="Nagy I."/>
            <person name="Pangilinan J."/>
            <person name="Yan J."/>
            <person name="Xiong Y."/>
            <person name="Grigoriev I.V."/>
            <person name="Hibbett D.S."/>
            <person name="Nagy L.G."/>
        </authorList>
    </citation>
    <scope>NUCLEOTIDE SEQUENCE [LARGE SCALE GENOMIC DNA]</scope>
    <source>
        <strain evidence="1 2">SZMC22713</strain>
    </source>
</reference>
<evidence type="ECO:0000313" key="2">
    <source>
        <dbReference type="Proteomes" id="UP000294933"/>
    </source>
</evidence>
<sequence>YTGASYLKFGTTSISSDILRFRRSRPTCISDYQFVITPTTNPHIIEAARV</sequence>
<organism evidence="1 2">
    <name type="scientific">Rickenella mellea</name>
    <dbReference type="NCBI Taxonomy" id="50990"/>
    <lineage>
        <taxon>Eukaryota</taxon>
        <taxon>Fungi</taxon>
        <taxon>Dikarya</taxon>
        <taxon>Basidiomycota</taxon>
        <taxon>Agaricomycotina</taxon>
        <taxon>Agaricomycetes</taxon>
        <taxon>Hymenochaetales</taxon>
        <taxon>Rickenellaceae</taxon>
        <taxon>Rickenella</taxon>
    </lineage>
</organism>
<keyword evidence="2" id="KW-1185">Reference proteome</keyword>
<proteinExistence type="predicted"/>
<dbReference type="EMBL" id="ML170203">
    <property type="protein sequence ID" value="TDL18873.1"/>
    <property type="molecule type" value="Genomic_DNA"/>
</dbReference>
<dbReference type="AlphaFoldDB" id="A0A4Y7PTY3"/>
<name>A0A4Y7PTY3_9AGAM</name>
<dbReference type="VEuPathDB" id="FungiDB:BD410DRAFT_792859"/>
<protein>
    <submittedName>
        <fullName evidence="1">Uncharacterized protein</fullName>
    </submittedName>
</protein>
<feature type="non-terminal residue" evidence="1">
    <location>
        <position position="1"/>
    </location>
</feature>
<gene>
    <name evidence="1" type="ORF">BD410DRAFT_792859</name>
</gene>
<evidence type="ECO:0000313" key="1">
    <source>
        <dbReference type="EMBL" id="TDL18873.1"/>
    </source>
</evidence>
<accession>A0A4Y7PTY3</accession>
<dbReference type="Proteomes" id="UP000294933">
    <property type="component" value="Unassembled WGS sequence"/>
</dbReference>